<gene>
    <name evidence="3" type="ORF">D3868_08275</name>
    <name evidence="2" type="ORF">SIM66_15290</name>
</gene>
<dbReference type="GeneID" id="56449734"/>
<dbReference type="SUPFAM" id="SSF51206">
    <property type="entry name" value="cAMP-binding domain-like"/>
    <property type="match status" value="1"/>
</dbReference>
<dbReference type="InterPro" id="IPR018490">
    <property type="entry name" value="cNMP-bd_dom_sf"/>
</dbReference>
<organism evidence="3 4">
    <name type="scientific">Azospirillum brasilense</name>
    <dbReference type="NCBI Taxonomy" id="192"/>
    <lineage>
        <taxon>Bacteria</taxon>
        <taxon>Pseudomonadati</taxon>
        <taxon>Pseudomonadota</taxon>
        <taxon>Alphaproteobacteria</taxon>
        <taxon>Rhodospirillales</taxon>
        <taxon>Azospirillaceae</taxon>
        <taxon>Azospirillum</taxon>
    </lineage>
</organism>
<dbReference type="InterPro" id="IPR050818">
    <property type="entry name" value="KCNH_animal-type"/>
</dbReference>
<keyword evidence="5" id="KW-1185">Reference proteome</keyword>
<dbReference type="PROSITE" id="PS50042">
    <property type="entry name" value="CNMP_BINDING_3"/>
    <property type="match status" value="1"/>
</dbReference>
<evidence type="ECO:0000313" key="4">
    <source>
        <dbReference type="Proteomes" id="UP000298774"/>
    </source>
</evidence>
<dbReference type="PANTHER" id="PTHR10217">
    <property type="entry name" value="VOLTAGE AND LIGAND GATED POTASSIUM CHANNEL"/>
    <property type="match status" value="1"/>
</dbReference>
<evidence type="ECO:0000313" key="2">
    <source>
        <dbReference type="EMBL" id="MDX5952540.1"/>
    </source>
</evidence>
<dbReference type="PANTHER" id="PTHR10217:SF435">
    <property type="entry name" value="POTASSIUM VOLTAGE-GATED CHANNEL PROTEIN EAG"/>
    <property type="match status" value="1"/>
</dbReference>
<dbReference type="GO" id="GO:0005886">
    <property type="term" value="C:plasma membrane"/>
    <property type="evidence" value="ECO:0007669"/>
    <property type="project" value="TreeGrafter"/>
</dbReference>
<reference evidence="2 5" key="2">
    <citation type="submission" date="2023-11" db="EMBL/GenBank/DDBJ databases">
        <title>MicrobeMod: A computational toolkit for identifying prokaryotic methylation and restriction-modification with nanopore sequencing.</title>
        <authorList>
            <person name="Crits-Christoph A."/>
            <person name="Kang S.C."/>
            <person name="Lee H."/>
            <person name="Ostrov N."/>
        </authorList>
    </citation>
    <scope>NUCLEOTIDE SEQUENCE [LARGE SCALE GENOMIC DNA]</scope>
    <source>
        <strain evidence="2 5">ATCC 29145</strain>
    </source>
</reference>
<dbReference type="GO" id="GO:0005249">
    <property type="term" value="F:voltage-gated potassium channel activity"/>
    <property type="evidence" value="ECO:0007669"/>
    <property type="project" value="TreeGrafter"/>
</dbReference>
<dbReference type="Proteomes" id="UP000298774">
    <property type="component" value="Chromosome"/>
</dbReference>
<proteinExistence type="predicted"/>
<dbReference type="CDD" id="cd00038">
    <property type="entry name" value="CAP_ED"/>
    <property type="match status" value="1"/>
</dbReference>
<reference evidence="3 4" key="1">
    <citation type="submission" date="2018-09" db="EMBL/GenBank/DDBJ databases">
        <title>Whole genome based analysis of evolution and adaptive divergence in Indian and Brazilian strains of Azospirillum brasilense.</title>
        <authorList>
            <person name="Singh C."/>
            <person name="Tripathi A.K."/>
        </authorList>
    </citation>
    <scope>NUCLEOTIDE SEQUENCE [LARGE SCALE GENOMIC DNA]</scope>
    <source>
        <strain evidence="3 4">MTCC4038</strain>
    </source>
</reference>
<dbReference type="InterPro" id="IPR014710">
    <property type="entry name" value="RmlC-like_jellyroll"/>
</dbReference>
<dbReference type="EMBL" id="CP032339">
    <property type="protein sequence ID" value="QCO09033.1"/>
    <property type="molecule type" value="Genomic_DNA"/>
</dbReference>
<dbReference type="PRINTS" id="PR00103">
    <property type="entry name" value="CAMPKINASE"/>
</dbReference>
<feature type="domain" description="Cyclic nucleotide-binding" evidence="1">
    <location>
        <begin position="15"/>
        <end position="134"/>
    </location>
</feature>
<evidence type="ECO:0000259" key="1">
    <source>
        <dbReference type="PROSITE" id="PS50042"/>
    </source>
</evidence>
<dbReference type="SMART" id="SM00100">
    <property type="entry name" value="cNMP"/>
    <property type="match status" value="1"/>
</dbReference>
<dbReference type="KEGG" id="abf:AMK58_00220"/>
<evidence type="ECO:0000313" key="5">
    <source>
        <dbReference type="Proteomes" id="UP001277471"/>
    </source>
</evidence>
<sequence length="151" mass="16519">MSIAEEVNCLRRIPLFANIDTAKLKLLAFTSERLSFRSGDILFEQDEMGTCAYILLRGEAEVIVTGPGGPLAVATLGSNEIVGEIAILCDVPRTATVRASTDLEALCVPKDHFLQMIADFPQMGLEIMRSLAHRLELTTMRLREVLAAQAT</sequence>
<dbReference type="RefSeq" id="WP_035670468.1">
    <property type="nucleotide sequence ID" value="NZ_CP012914.1"/>
</dbReference>
<dbReference type="Gene3D" id="2.60.120.10">
    <property type="entry name" value="Jelly Rolls"/>
    <property type="match status" value="1"/>
</dbReference>
<dbReference type="PROSITE" id="PS00889">
    <property type="entry name" value="CNMP_BINDING_2"/>
    <property type="match status" value="1"/>
</dbReference>
<name>A0A0P0EVC8_AZOBR</name>
<dbReference type="Proteomes" id="UP001277471">
    <property type="component" value="Unassembled WGS sequence"/>
</dbReference>
<dbReference type="Pfam" id="PF00027">
    <property type="entry name" value="cNMP_binding"/>
    <property type="match status" value="1"/>
</dbReference>
<evidence type="ECO:0000313" key="3">
    <source>
        <dbReference type="EMBL" id="QCO09033.1"/>
    </source>
</evidence>
<dbReference type="EMBL" id="JAWXYC010000004">
    <property type="protein sequence ID" value="MDX5952540.1"/>
    <property type="molecule type" value="Genomic_DNA"/>
</dbReference>
<dbReference type="AlphaFoldDB" id="A0A0P0EVC8"/>
<accession>A0A0P0EVC8</accession>
<dbReference type="GO" id="GO:0042391">
    <property type="term" value="P:regulation of membrane potential"/>
    <property type="evidence" value="ECO:0007669"/>
    <property type="project" value="TreeGrafter"/>
</dbReference>
<protein>
    <submittedName>
        <fullName evidence="3">Cyclic nucleotide-binding domain-containing protein</fullName>
    </submittedName>
</protein>
<dbReference type="InterPro" id="IPR000595">
    <property type="entry name" value="cNMP-bd_dom"/>
</dbReference>
<dbReference type="InterPro" id="IPR018488">
    <property type="entry name" value="cNMP-bd_CS"/>
</dbReference>